<dbReference type="SUPFAM" id="SSF52047">
    <property type="entry name" value="RNI-like"/>
    <property type="match status" value="1"/>
</dbReference>
<proteinExistence type="predicted"/>
<dbReference type="Gene3D" id="3.80.10.10">
    <property type="entry name" value="Ribonuclease Inhibitor"/>
    <property type="match status" value="1"/>
</dbReference>
<comment type="subcellular location">
    <subcellularLocation>
        <location evidence="1">Cytoplasm</location>
        <location evidence="1">Cytoskeleton</location>
        <location evidence="1">Cilium axoneme</location>
    </subcellularLocation>
</comment>
<gene>
    <name evidence="2" type="ORF">MNEG_2151</name>
</gene>
<evidence type="ECO:0000313" key="2">
    <source>
        <dbReference type="EMBL" id="KIZ05816.1"/>
    </source>
</evidence>
<evidence type="ECO:0000313" key="3">
    <source>
        <dbReference type="Proteomes" id="UP000054498"/>
    </source>
</evidence>
<keyword evidence="3" id="KW-1185">Reference proteome</keyword>
<evidence type="ECO:0000256" key="1">
    <source>
        <dbReference type="ARBA" id="ARBA00004430"/>
    </source>
</evidence>
<dbReference type="Proteomes" id="UP000054498">
    <property type="component" value="Unassembled WGS sequence"/>
</dbReference>
<dbReference type="EMBL" id="KK100453">
    <property type="protein sequence ID" value="KIZ05816.1"/>
    <property type="molecule type" value="Genomic_DNA"/>
</dbReference>
<dbReference type="InterPro" id="IPR032675">
    <property type="entry name" value="LRR_dom_sf"/>
</dbReference>
<dbReference type="KEGG" id="mng:MNEG_2151"/>
<accession>A0A0D2NMG3</accession>
<name>A0A0D2NMG3_9CHLO</name>
<reference evidence="2 3" key="1">
    <citation type="journal article" date="2013" name="BMC Genomics">
        <title>Reconstruction of the lipid metabolism for the microalga Monoraphidium neglectum from its genome sequence reveals characteristics suitable for biofuel production.</title>
        <authorList>
            <person name="Bogen C."/>
            <person name="Al-Dilaimi A."/>
            <person name="Albersmeier A."/>
            <person name="Wichmann J."/>
            <person name="Grundmann M."/>
            <person name="Rupp O."/>
            <person name="Lauersen K.J."/>
            <person name="Blifernez-Klassen O."/>
            <person name="Kalinowski J."/>
            <person name="Goesmann A."/>
            <person name="Mussgnug J.H."/>
            <person name="Kruse O."/>
        </authorList>
    </citation>
    <scope>NUCLEOTIDE SEQUENCE [LARGE SCALE GENOMIC DNA]</scope>
    <source>
        <strain evidence="2 3">SAG 48.87</strain>
    </source>
</reference>
<protein>
    <submittedName>
        <fullName evidence="2">Uncharacterized protein</fullName>
    </submittedName>
</protein>
<organism evidence="2 3">
    <name type="scientific">Monoraphidium neglectum</name>
    <dbReference type="NCBI Taxonomy" id="145388"/>
    <lineage>
        <taxon>Eukaryota</taxon>
        <taxon>Viridiplantae</taxon>
        <taxon>Chlorophyta</taxon>
        <taxon>core chlorophytes</taxon>
        <taxon>Chlorophyceae</taxon>
        <taxon>CS clade</taxon>
        <taxon>Sphaeropleales</taxon>
        <taxon>Selenastraceae</taxon>
        <taxon>Monoraphidium</taxon>
    </lineage>
</organism>
<dbReference type="GeneID" id="25735029"/>
<sequence>MCDSQHDCDPPPLRNLHTRVASRDWCNGVPDNEKVTLSATWFARGAVGLHSCFPSLESLTVDAEGIYRCGLDIYPGALPTFQNLRELTVNRFCFHSSPQPEAFVSLAPNLASLVVSELPMSDLTPLANHPTLEKLTLSGYQTDTLDVEGVPTYDAILRSLPRLGRVTLEGRGWNLWPGEADDPYDCASALLRSLAAWRAGRLTQFVYEVAEPDSAALPLGYVLPRLAAELGPSLNWLELYPCRLPRARGGGGLPESVREGGLLCLPLFERLRYMELHVEAEMDEGPVRLPIAKERIDALVQPLVYGGCVAPCLRELVVKLPAGAVTSGVWAHCESMSAECPGGVLRFELV</sequence>
<dbReference type="RefSeq" id="XP_013904835.1">
    <property type="nucleotide sequence ID" value="XM_014049381.1"/>
</dbReference>
<dbReference type="GO" id="GO:0005930">
    <property type="term" value="C:axoneme"/>
    <property type="evidence" value="ECO:0007669"/>
    <property type="project" value="UniProtKB-SubCell"/>
</dbReference>
<dbReference type="AlphaFoldDB" id="A0A0D2NMG3"/>